<dbReference type="Proteomes" id="UP001341840">
    <property type="component" value="Unassembled WGS sequence"/>
</dbReference>
<evidence type="ECO:0000256" key="3">
    <source>
        <dbReference type="ARBA" id="ARBA00022490"/>
    </source>
</evidence>
<reference evidence="6 7" key="1">
    <citation type="journal article" date="2023" name="Plants (Basel)">
        <title>Bridging the Gap: Combining Genomics and Transcriptomics Approaches to Understand Stylosanthes scabra, an Orphan Legume from the Brazilian Caatinga.</title>
        <authorList>
            <person name="Ferreira-Neto J.R.C."/>
            <person name="da Silva M.D."/>
            <person name="Binneck E."/>
            <person name="de Melo N.F."/>
            <person name="da Silva R.H."/>
            <person name="de Melo A.L.T.M."/>
            <person name="Pandolfi V."/>
            <person name="Bustamante F.O."/>
            <person name="Brasileiro-Vidal A.C."/>
            <person name="Benko-Iseppon A.M."/>
        </authorList>
    </citation>
    <scope>NUCLEOTIDE SEQUENCE [LARGE SCALE GENOMIC DNA]</scope>
    <source>
        <tissue evidence="6">Leaves</tissue>
    </source>
</reference>
<dbReference type="PANTHER" id="PTHR46761:SF5">
    <property type="entry name" value="RAN GTPASE-ACTIVATING PROTEIN 2"/>
    <property type="match status" value="1"/>
</dbReference>
<keyword evidence="3" id="KW-0963">Cytoplasm</keyword>
<dbReference type="InterPro" id="IPR038214">
    <property type="entry name" value="WPP_sf"/>
</dbReference>
<evidence type="ECO:0000256" key="2">
    <source>
        <dbReference type="ARBA" id="ARBA00004496"/>
    </source>
</evidence>
<evidence type="ECO:0000313" key="6">
    <source>
        <dbReference type="EMBL" id="MED6183759.1"/>
    </source>
</evidence>
<comment type="caution">
    <text evidence="6">The sequence shown here is derived from an EMBL/GenBank/DDBJ whole genome shotgun (WGS) entry which is preliminary data.</text>
</comment>
<dbReference type="InterPro" id="IPR025265">
    <property type="entry name" value="WPP_dom"/>
</dbReference>
<organism evidence="6 7">
    <name type="scientific">Stylosanthes scabra</name>
    <dbReference type="NCBI Taxonomy" id="79078"/>
    <lineage>
        <taxon>Eukaryota</taxon>
        <taxon>Viridiplantae</taxon>
        <taxon>Streptophyta</taxon>
        <taxon>Embryophyta</taxon>
        <taxon>Tracheophyta</taxon>
        <taxon>Spermatophyta</taxon>
        <taxon>Magnoliopsida</taxon>
        <taxon>eudicotyledons</taxon>
        <taxon>Gunneridae</taxon>
        <taxon>Pentapetalae</taxon>
        <taxon>rosids</taxon>
        <taxon>fabids</taxon>
        <taxon>Fabales</taxon>
        <taxon>Fabaceae</taxon>
        <taxon>Papilionoideae</taxon>
        <taxon>50 kb inversion clade</taxon>
        <taxon>dalbergioids sensu lato</taxon>
        <taxon>Dalbergieae</taxon>
        <taxon>Pterocarpus clade</taxon>
        <taxon>Stylosanthes</taxon>
    </lineage>
</organism>
<sequence>MDEGVEWNFLKGPISVKLWPLSQNTRDKIVERISKHLTTKSIFTQNFGTLLDMEEAMVNAKEIEDASFVTASLHHETHPDGDGSFAVKLYAKECSKLELDLLTTLSCKTGDTAELDESDFVAGRPKDEGQRRT</sequence>
<name>A0ABU6WER7_9FABA</name>
<proteinExistence type="predicted"/>
<feature type="domain" description="WPP" evidence="5">
    <location>
        <begin position="15"/>
        <end position="104"/>
    </location>
</feature>
<dbReference type="InterPro" id="IPR045203">
    <property type="entry name" value="RanGAP1/2"/>
</dbReference>
<keyword evidence="4" id="KW-0539">Nucleus</keyword>
<evidence type="ECO:0000256" key="1">
    <source>
        <dbReference type="ARBA" id="ARBA00004123"/>
    </source>
</evidence>
<evidence type="ECO:0000313" key="7">
    <source>
        <dbReference type="Proteomes" id="UP001341840"/>
    </source>
</evidence>
<evidence type="ECO:0000256" key="4">
    <source>
        <dbReference type="ARBA" id="ARBA00023242"/>
    </source>
</evidence>
<dbReference type="Pfam" id="PF13943">
    <property type="entry name" value="WPP"/>
    <property type="match status" value="1"/>
</dbReference>
<dbReference type="PANTHER" id="PTHR46761">
    <property type="entry name" value="RAN GTPASE-ACTIVATING PROTEIN 1"/>
    <property type="match status" value="1"/>
</dbReference>
<dbReference type="Gene3D" id="1.10.246.200">
    <property type="entry name" value="WPP domain"/>
    <property type="match status" value="1"/>
</dbReference>
<protein>
    <recommendedName>
        <fullName evidence="5">WPP domain-containing protein</fullName>
    </recommendedName>
</protein>
<comment type="subcellular location">
    <subcellularLocation>
        <location evidence="2">Cytoplasm</location>
    </subcellularLocation>
    <subcellularLocation>
        <location evidence="1">Nucleus</location>
    </subcellularLocation>
</comment>
<dbReference type="EMBL" id="JASCZI010181464">
    <property type="protein sequence ID" value="MED6183759.1"/>
    <property type="molecule type" value="Genomic_DNA"/>
</dbReference>
<accession>A0ABU6WER7</accession>
<evidence type="ECO:0000259" key="5">
    <source>
        <dbReference type="Pfam" id="PF13943"/>
    </source>
</evidence>
<keyword evidence="7" id="KW-1185">Reference proteome</keyword>
<gene>
    <name evidence="6" type="ORF">PIB30_040743</name>
</gene>